<gene>
    <name evidence="2" type="ORF">RIL183_09001</name>
</gene>
<sequence>MKTDQYSILFSSLTGNTKKLADAIHETLPQNDCEYFGAIKTPVPSSELLYIGFWTDKGNADNETLTLLSTLKNRRIFLFGTAGFGGSDAYFQKILGQVRQSIDPSNTIIGEYMCQGKMPQSVRERYVKMKENPEHPTNLDALIKNFDCALSHPDSDDLEKLRNLCRLR</sequence>
<dbReference type="Gene3D" id="3.40.50.360">
    <property type="match status" value="1"/>
</dbReference>
<organism evidence="2 3">
    <name type="scientific">Roseburia inulinivorans</name>
    <dbReference type="NCBI Taxonomy" id="360807"/>
    <lineage>
        <taxon>Bacteria</taxon>
        <taxon>Bacillati</taxon>
        <taxon>Bacillota</taxon>
        <taxon>Clostridia</taxon>
        <taxon>Lachnospirales</taxon>
        <taxon>Lachnospiraceae</taxon>
        <taxon>Roseburia</taxon>
    </lineage>
</organism>
<dbReference type="GO" id="GO:0010181">
    <property type="term" value="F:FMN binding"/>
    <property type="evidence" value="ECO:0007669"/>
    <property type="project" value="InterPro"/>
</dbReference>
<dbReference type="InterPro" id="IPR029039">
    <property type="entry name" value="Flavoprotein-like_sf"/>
</dbReference>
<evidence type="ECO:0000313" key="2">
    <source>
        <dbReference type="EMBL" id="CRL43286.1"/>
    </source>
</evidence>
<name>A0A0M6X0D4_9FIRM</name>
<dbReference type="AlphaFoldDB" id="A0A0M6X0D4"/>
<dbReference type="Proteomes" id="UP000049828">
    <property type="component" value="Unassembled WGS sequence"/>
</dbReference>
<dbReference type="OrthoDB" id="307208at2"/>
<accession>A0A0M6X0D4</accession>
<dbReference type="SUPFAM" id="SSF52218">
    <property type="entry name" value="Flavoproteins"/>
    <property type="match status" value="1"/>
</dbReference>
<reference evidence="3" key="1">
    <citation type="submission" date="2015-05" db="EMBL/GenBank/DDBJ databases">
        <authorList>
            <consortium name="Pathogen Informatics"/>
        </authorList>
    </citation>
    <scope>NUCLEOTIDE SEQUENCE [LARGE SCALE GENOMIC DNA]</scope>
    <source>
        <strain evidence="3">L1-83</strain>
    </source>
</reference>
<dbReference type="InterPro" id="IPR054633">
    <property type="entry name" value="BilS"/>
</dbReference>
<evidence type="ECO:0000313" key="3">
    <source>
        <dbReference type="Proteomes" id="UP000049828"/>
    </source>
</evidence>
<dbReference type="NCBIfam" id="NF045594">
    <property type="entry name" value="flavodox_BilS"/>
    <property type="match status" value="1"/>
</dbReference>
<dbReference type="STRING" id="360807.ERS852392_01097"/>
<dbReference type="InterPro" id="IPR008254">
    <property type="entry name" value="Flavodoxin/NO_synth"/>
</dbReference>
<dbReference type="InterPro" id="IPR001226">
    <property type="entry name" value="Flavodoxin_CS"/>
</dbReference>
<protein>
    <submittedName>
        <fullName evidence="2">Flavodoxin/nitric oxide synthase</fullName>
    </submittedName>
</protein>
<proteinExistence type="predicted"/>
<dbReference type="GO" id="GO:0009055">
    <property type="term" value="F:electron transfer activity"/>
    <property type="evidence" value="ECO:0007669"/>
    <property type="project" value="InterPro"/>
</dbReference>
<evidence type="ECO:0000259" key="1">
    <source>
        <dbReference type="Pfam" id="PF12641"/>
    </source>
</evidence>
<dbReference type="EMBL" id="CVRS01000129">
    <property type="protein sequence ID" value="CRL43286.1"/>
    <property type="molecule type" value="Genomic_DNA"/>
</dbReference>
<dbReference type="PROSITE" id="PS00201">
    <property type="entry name" value="FLAVODOXIN"/>
    <property type="match status" value="1"/>
</dbReference>
<dbReference type="Pfam" id="PF12641">
    <property type="entry name" value="Flavodoxin_3"/>
    <property type="match status" value="1"/>
</dbReference>
<keyword evidence="3" id="KW-1185">Reference proteome</keyword>
<dbReference type="RefSeq" id="WP_055040547.1">
    <property type="nucleotide sequence ID" value="NZ_CVRS01000129.1"/>
</dbReference>
<feature type="domain" description="Flavodoxin-like" evidence="1">
    <location>
        <begin position="8"/>
        <end position="164"/>
    </location>
</feature>
<dbReference type="GO" id="GO:0016651">
    <property type="term" value="F:oxidoreductase activity, acting on NAD(P)H"/>
    <property type="evidence" value="ECO:0007669"/>
    <property type="project" value="UniProtKB-ARBA"/>
</dbReference>